<dbReference type="Gene3D" id="1.10.20.120">
    <property type="match status" value="1"/>
</dbReference>
<reference evidence="9" key="1">
    <citation type="submission" date="2015-01" db="EMBL/GenBank/DDBJ databases">
        <authorList>
            <person name="Durling Mikael"/>
        </authorList>
    </citation>
    <scope>NUCLEOTIDE SEQUENCE</scope>
</reference>
<dbReference type="CDD" id="cd09270">
    <property type="entry name" value="RNase_H2-B"/>
    <property type="match status" value="1"/>
</dbReference>
<organism evidence="9">
    <name type="scientific">Bionectria ochroleuca</name>
    <name type="common">Gliocladium roseum</name>
    <dbReference type="NCBI Taxonomy" id="29856"/>
    <lineage>
        <taxon>Eukaryota</taxon>
        <taxon>Fungi</taxon>
        <taxon>Dikarya</taxon>
        <taxon>Ascomycota</taxon>
        <taxon>Pezizomycotina</taxon>
        <taxon>Sordariomycetes</taxon>
        <taxon>Hypocreomycetidae</taxon>
        <taxon>Hypocreales</taxon>
        <taxon>Bionectriaceae</taxon>
        <taxon>Clonostachys</taxon>
    </lineage>
</organism>
<feature type="compositionally biased region" description="Basic and acidic residues" evidence="6">
    <location>
        <begin position="400"/>
        <end position="418"/>
    </location>
</feature>
<evidence type="ECO:0000256" key="4">
    <source>
        <dbReference type="ARBA" id="ARBA00024778"/>
    </source>
</evidence>
<feature type="region of interest" description="Disordered" evidence="6">
    <location>
        <begin position="384"/>
        <end position="418"/>
    </location>
</feature>
<feature type="domain" description="Rnh202 triple barrel" evidence="8">
    <location>
        <begin position="41"/>
        <end position="126"/>
    </location>
</feature>
<sequence length="437" mass="47619">MARTRSTKNDSAKTKGEASSKSSASKYPLGAKYEKPPTVFILPKKATQDARIVNLPNPRNAKPSRYLVCPTTGIYEFTKISAPKSMPRSWLIESSGVEDASDTSKTNNSHGQVASSADLYVATTIDPLFFVLPALVHTDSSRKAEEKRRLFMTIYDHLDKLETEESHMSEVLRWEGTRSLLESRMAAVCDTTDGGSDTMFRLNEKKLFAVILSKARSMCQGGLAPSMEEKFVTKALEAPVQMSSQRSSDSKQAKSSTEKGLGSGESTPQTESADSQSTTATSQSDLSADSQASTAATSVEDDGDGVSAVKVSDDIVDLQRLRTAFSFISSRYLTSSLATQLSSSLADQTTSGIDFAPLDAYYTELAKLRAEAAASRAIGDYTKKRGLDAEEEEARAEKKRKLEEEKKKKASESRATKELKKVNTAGMMKLSAFFKKK</sequence>
<accession>A0A0B7K0D7</accession>
<proteinExistence type="predicted"/>
<evidence type="ECO:0000256" key="1">
    <source>
        <dbReference type="ARBA" id="ARBA00004123"/>
    </source>
</evidence>
<dbReference type="Gene3D" id="2.20.25.530">
    <property type="match status" value="1"/>
</dbReference>
<feature type="region of interest" description="Disordered" evidence="6">
    <location>
        <begin position="1"/>
        <end position="30"/>
    </location>
</feature>
<evidence type="ECO:0000256" key="2">
    <source>
        <dbReference type="ARBA" id="ARBA00019062"/>
    </source>
</evidence>
<comment type="function">
    <text evidence="4">Non catalytic subunit of RNase H2, an endonuclease that specifically degrades the RNA of RNA:DNA hybrids. Participates in DNA replication, possibly by mediating the removal of lagging-strand Okazaki fragment RNA primers during DNA replication. Mediates the excision of single ribonucleotides from DNA:RNA duplexes.</text>
</comment>
<dbReference type="Pfam" id="PF09468">
    <property type="entry name" value="RNase_H2-Ydr279"/>
    <property type="match status" value="1"/>
</dbReference>
<keyword evidence="3" id="KW-0539">Nucleus</keyword>
<dbReference type="PANTHER" id="PTHR13383:SF11">
    <property type="entry name" value="RIBONUCLEASE H2 SUBUNIT B"/>
    <property type="match status" value="1"/>
</dbReference>
<evidence type="ECO:0000256" key="5">
    <source>
        <dbReference type="ARBA" id="ARBA00033464"/>
    </source>
</evidence>
<dbReference type="InterPro" id="IPR019024">
    <property type="entry name" value="RNase_H2_suB_wHTH"/>
</dbReference>
<gene>
    <name evidence="9" type="ORF">BN869_000006732_1</name>
</gene>
<name>A0A0B7K0D7_BIOOC</name>
<dbReference type="InterPro" id="IPR041195">
    <property type="entry name" value="Rnh202_N"/>
</dbReference>
<feature type="compositionally biased region" description="Low complexity" evidence="6">
    <location>
        <begin position="269"/>
        <end position="298"/>
    </location>
</feature>
<dbReference type="GO" id="GO:0005654">
    <property type="term" value="C:nucleoplasm"/>
    <property type="evidence" value="ECO:0007669"/>
    <property type="project" value="TreeGrafter"/>
</dbReference>
<evidence type="ECO:0000259" key="7">
    <source>
        <dbReference type="Pfam" id="PF09468"/>
    </source>
</evidence>
<evidence type="ECO:0000259" key="8">
    <source>
        <dbReference type="Pfam" id="PF17745"/>
    </source>
</evidence>
<dbReference type="GO" id="GO:0032299">
    <property type="term" value="C:ribonuclease H2 complex"/>
    <property type="evidence" value="ECO:0007669"/>
    <property type="project" value="InterPro"/>
</dbReference>
<dbReference type="PANTHER" id="PTHR13383">
    <property type="entry name" value="RIBONUCLEASE H2 SUBUNIT B"/>
    <property type="match status" value="1"/>
</dbReference>
<dbReference type="InterPro" id="IPR040456">
    <property type="entry name" value="RNase_H2_suB"/>
</dbReference>
<feature type="domain" description="Ribonuclease H2 subunit B wHTH" evidence="7">
    <location>
        <begin position="129"/>
        <end position="341"/>
    </location>
</feature>
<dbReference type="Pfam" id="PF17745">
    <property type="entry name" value="Ydr279_N"/>
    <property type="match status" value="1"/>
</dbReference>
<protein>
    <recommendedName>
        <fullName evidence="2">Ribonuclease H2 subunit B</fullName>
    </recommendedName>
    <alternativeName>
        <fullName evidence="5">Ribonuclease HI subunit B</fullName>
    </alternativeName>
</protein>
<evidence type="ECO:0000256" key="6">
    <source>
        <dbReference type="SAM" id="MobiDB-lite"/>
    </source>
</evidence>
<dbReference type="GO" id="GO:0006401">
    <property type="term" value="P:RNA catabolic process"/>
    <property type="evidence" value="ECO:0007669"/>
    <property type="project" value="TreeGrafter"/>
</dbReference>
<dbReference type="AlphaFoldDB" id="A0A0B7K0D7"/>
<evidence type="ECO:0000256" key="3">
    <source>
        <dbReference type="ARBA" id="ARBA00023242"/>
    </source>
</evidence>
<feature type="region of interest" description="Disordered" evidence="6">
    <location>
        <begin position="239"/>
        <end position="304"/>
    </location>
</feature>
<dbReference type="EMBL" id="CDPU01000019">
    <property type="protein sequence ID" value="CEO50674.1"/>
    <property type="molecule type" value="Genomic_DNA"/>
</dbReference>
<evidence type="ECO:0000313" key="9">
    <source>
        <dbReference type="EMBL" id="CEO50674.1"/>
    </source>
</evidence>
<comment type="subcellular location">
    <subcellularLocation>
        <location evidence="1">Nucleus</location>
    </subcellularLocation>
</comment>
<feature type="compositionally biased region" description="Basic and acidic residues" evidence="6">
    <location>
        <begin position="7"/>
        <end position="18"/>
    </location>
</feature>